<keyword evidence="4" id="KW-0576">Peroxisome</keyword>
<evidence type="ECO:0000313" key="8">
    <source>
        <dbReference type="EMBL" id="ULT79838.1"/>
    </source>
</evidence>
<evidence type="ECO:0000256" key="4">
    <source>
        <dbReference type="ARBA" id="ARBA00023140"/>
    </source>
</evidence>
<evidence type="ECO:0000313" key="9">
    <source>
        <dbReference type="Proteomes" id="UP000827892"/>
    </source>
</evidence>
<proteinExistence type="inferred from homology"/>
<comment type="similarity">
    <text evidence="2">Belongs to the ATP-dependent AMP-binding enzyme family.</text>
</comment>
<dbReference type="Proteomes" id="UP000827892">
    <property type="component" value="Chromosome X"/>
</dbReference>
<dbReference type="SMART" id="SM00116">
    <property type="entry name" value="CBS"/>
    <property type="match status" value="4"/>
</dbReference>
<evidence type="ECO:0000256" key="6">
    <source>
        <dbReference type="SAM" id="MobiDB-lite"/>
    </source>
</evidence>
<dbReference type="PANTHER" id="PTHR24096">
    <property type="entry name" value="LONG-CHAIN-FATTY-ACID--COA LIGASE"/>
    <property type="match status" value="1"/>
</dbReference>
<evidence type="ECO:0000259" key="7">
    <source>
        <dbReference type="PROSITE" id="PS51371"/>
    </source>
</evidence>
<dbReference type="GO" id="GO:0005777">
    <property type="term" value="C:peroxisome"/>
    <property type="evidence" value="ECO:0007669"/>
    <property type="project" value="UniProtKB-SubCell"/>
</dbReference>
<dbReference type="EMBL" id="CP090896">
    <property type="protein sequence ID" value="ULT79838.1"/>
    <property type="molecule type" value="Genomic_DNA"/>
</dbReference>
<dbReference type="Gene3D" id="3.40.50.12780">
    <property type="entry name" value="N-terminal domain of ligase-like"/>
    <property type="match status" value="1"/>
</dbReference>
<dbReference type="SUPFAM" id="SSF54631">
    <property type="entry name" value="CBS-domain pair"/>
    <property type="match status" value="2"/>
</dbReference>
<dbReference type="InterPro" id="IPR000873">
    <property type="entry name" value="AMP-dep_synth/lig_dom"/>
</dbReference>
<evidence type="ECO:0000256" key="2">
    <source>
        <dbReference type="ARBA" id="ARBA00006432"/>
    </source>
</evidence>
<sequence length="921" mass="102850">MSSSCYPETLFHQLILENATKHGKRDALIHVDQVITFEELPGLVSKMVTKLLELGVNQGDIVLICLPNTIWYPLFFLASAKLGAIMTGISSESTPNEIQYSLEESGAKVVFTNEGVAVENAWSLRNVVVEVVPENVKTYTREILEIEHLNVETNTIDSFLLAPFSSGTTGSPKCCLLTHRNFLASTFSLKNFLFDQLLAQSSLRTLAFLPFYHASGFWALLLCLLEGCTTVIMSDFHPILMMDLVEKYNIDTINIVPSIANVFLKMGMLQGRCPSLRTILCGSSGLTKERCKRLLSLFPQVKHFIQGYGMTELVVLSCVTPIGDNFEHLGSCGKLLPGFEAKLFTHKTGEMELLLKSDAIMKFYKNGTPNLDENGYLHTGDVAMERDGFYYIVDRMKDLIKLNGYQVSPTEIENVILTIPKVFEVAVVGVEDELCGQLPKAYVVLEKDVDELLFRKHLEHTMREKLSAVKQLRGGVVIVKDLPKSASGKGSPTKREMSSFKDIHHQRISHMTASKSTTMNESDEVLPRTTNDKEAFARLLWINQCYEAMPSSSKMVVFDQGLLMHKAFNGLLAQSTRHVLLSDPESGGKLDGILSVTDFIKVMLKIYRDRATAGENKEKNELDMSQIANEEIGNLTIRQYRDLVRREGNLKSLVSVDASSSLLDAACILAENRVHRIPVIDTHDGSALFILTHKRILKFLWLYGKHLAPLEYLHKSPKELGIGTWSGIRVVFPDTQLVDCLDILLNKGVSGLPVVERDTFKVVDMYSRFDAVGIALENRLDITVKEALAFKSQGGPMQNDERVVSVRDNESFWKAVNVLVDHNVHRLCAVNEQGGIEGVISLSDVINFMVVQPGSHLRNITPPKKHWARHHVGDMNDKELREILLTNAANFEQESNSSSSASVSTLPVSQNSYSKHQPSHH</sequence>
<accession>A0AAE8ZP70</accession>
<protein>
    <recommendedName>
        <fullName evidence="7">CBS domain-containing protein</fullName>
    </recommendedName>
</protein>
<dbReference type="InterPro" id="IPR046342">
    <property type="entry name" value="CBS_dom_sf"/>
</dbReference>
<dbReference type="InterPro" id="IPR045851">
    <property type="entry name" value="AMP-bd_C_sf"/>
</dbReference>
<feature type="domain" description="CBS" evidence="7">
    <location>
        <begin position="797"/>
        <end position="856"/>
    </location>
</feature>
<feature type="domain" description="CBS" evidence="7">
    <location>
        <begin position="649"/>
        <end position="710"/>
    </location>
</feature>
<dbReference type="Pfam" id="PF13193">
    <property type="entry name" value="AMP-binding_C"/>
    <property type="match status" value="1"/>
</dbReference>
<feature type="compositionally biased region" description="Polar residues" evidence="6">
    <location>
        <begin position="905"/>
        <end position="921"/>
    </location>
</feature>
<dbReference type="PANTHER" id="PTHR24096:SF149">
    <property type="entry name" value="AMP-BINDING DOMAIN-CONTAINING PROTEIN-RELATED"/>
    <property type="match status" value="1"/>
</dbReference>
<dbReference type="Gene3D" id="3.10.580.10">
    <property type="entry name" value="CBS-domain"/>
    <property type="match status" value="2"/>
</dbReference>
<dbReference type="InterPro" id="IPR025110">
    <property type="entry name" value="AMP-bd_C"/>
</dbReference>
<feature type="compositionally biased region" description="Low complexity" evidence="6">
    <location>
        <begin position="895"/>
        <end position="904"/>
    </location>
</feature>
<dbReference type="AlphaFoldDB" id="A0AAE8ZP70"/>
<reference evidence="8 9" key="1">
    <citation type="submission" date="2022-05" db="EMBL/GenBank/DDBJ databases">
        <title>Chromosome-level reference genomes for two strains of Caenorhabditis briggsae: an improved platform for comparative genomics.</title>
        <authorList>
            <person name="Stevens L."/>
            <person name="Andersen E.C."/>
        </authorList>
    </citation>
    <scope>NUCLEOTIDE SEQUENCE [LARGE SCALE GENOMIC DNA]</scope>
    <source>
        <strain evidence="8">QX1410_ONT</strain>
        <tissue evidence="8">Whole-organism</tissue>
    </source>
</reference>
<dbReference type="InterPro" id="IPR042099">
    <property type="entry name" value="ANL_N_sf"/>
</dbReference>
<gene>
    <name evidence="8" type="ORF">L3Y34_010434</name>
</gene>
<evidence type="ECO:0000256" key="1">
    <source>
        <dbReference type="ARBA" id="ARBA00004275"/>
    </source>
</evidence>
<keyword evidence="5" id="KW-0129">CBS domain</keyword>
<dbReference type="PROSITE" id="PS51371">
    <property type="entry name" value="CBS"/>
    <property type="match status" value="2"/>
</dbReference>
<dbReference type="Gene3D" id="3.30.300.30">
    <property type="match status" value="1"/>
</dbReference>
<dbReference type="Pfam" id="PF00571">
    <property type="entry name" value="CBS"/>
    <property type="match status" value="3"/>
</dbReference>
<evidence type="ECO:0000256" key="5">
    <source>
        <dbReference type="PROSITE-ProRule" id="PRU00703"/>
    </source>
</evidence>
<feature type="region of interest" description="Disordered" evidence="6">
    <location>
        <begin position="894"/>
        <end position="921"/>
    </location>
</feature>
<dbReference type="InterPro" id="IPR000644">
    <property type="entry name" value="CBS_dom"/>
</dbReference>
<dbReference type="SUPFAM" id="SSF56801">
    <property type="entry name" value="Acetyl-CoA synthetase-like"/>
    <property type="match status" value="1"/>
</dbReference>
<dbReference type="GO" id="GO:0016874">
    <property type="term" value="F:ligase activity"/>
    <property type="evidence" value="ECO:0007669"/>
    <property type="project" value="UniProtKB-KW"/>
</dbReference>
<dbReference type="Pfam" id="PF00501">
    <property type="entry name" value="AMP-binding"/>
    <property type="match status" value="1"/>
</dbReference>
<comment type="subcellular location">
    <subcellularLocation>
        <location evidence="1">Peroxisome</location>
    </subcellularLocation>
</comment>
<organism evidence="8 9">
    <name type="scientific">Caenorhabditis briggsae</name>
    <dbReference type="NCBI Taxonomy" id="6238"/>
    <lineage>
        <taxon>Eukaryota</taxon>
        <taxon>Metazoa</taxon>
        <taxon>Ecdysozoa</taxon>
        <taxon>Nematoda</taxon>
        <taxon>Chromadorea</taxon>
        <taxon>Rhabditida</taxon>
        <taxon>Rhabditina</taxon>
        <taxon>Rhabditomorpha</taxon>
        <taxon>Rhabditoidea</taxon>
        <taxon>Rhabditidae</taxon>
        <taxon>Peloderinae</taxon>
        <taxon>Caenorhabditis</taxon>
    </lineage>
</organism>
<keyword evidence="3" id="KW-0436">Ligase</keyword>
<name>A0AAE8ZP70_CAEBR</name>
<evidence type="ECO:0000256" key="3">
    <source>
        <dbReference type="ARBA" id="ARBA00022598"/>
    </source>
</evidence>